<dbReference type="Pfam" id="PF19272">
    <property type="entry name" value="ASMase_C"/>
    <property type="match status" value="1"/>
</dbReference>
<organism evidence="4">
    <name type="scientific">Notodromas monacha</name>
    <dbReference type="NCBI Taxonomy" id="399045"/>
    <lineage>
        <taxon>Eukaryota</taxon>
        <taxon>Metazoa</taxon>
        <taxon>Ecdysozoa</taxon>
        <taxon>Arthropoda</taxon>
        <taxon>Crustacea</taxon>
        <taxon>Oligostraca</taxon>
        <taxon>Ostracoda</taxon>
        <taxon>Podocopa</taxon>
        <taxon>Podocopida</taxon>
        <taxon>Cypridocopina</taxon>
        <taxon>Cypridoidea</taxon>
        <taxon>Cyprididae</taxon>
        <taxon>Notodromas</taxon>
    </lineage>
</organism>
<dbReference type="GO" id="GO:0005615">
    <property type="term" value="C:extracellular space"/>
    <property type="evidence" value="ECO:0007669"/>
    <property type="project" value="TreeGrafter"/>
</dbReference>
<dbReference type="EMBL" id="OA882048">
    <property type="protein sequence ID" value="CAD7272196.1"/>
    <property type="molecule type" value="Genomic_DNA"/>
</dbReference>
<gene>
    <name evidence="4" type="ORF">NMOB1V02_LOCUS140</name>
</gene>
<dbReference type="GO" id="GO:0061750">
    <property type="term" value="F:acid sphingomyelin phosphodiesterase activity"/>
    <property type="evidence" value="ECO:0007669"/>
    <property type="project" value="TreeGrafter"/>
</dbReference>
<dbReference type="EMBL" id="CAJPEX010000011">
    <property type="protein sequence ID" value="CAG0912348.1"/>
    <property type="molecule type" value="Genomic_DNA"/>
</dbReference>
<dbReference type="GO" id="GO:0046513">
    <property type="term" value="P:ceramide biosynthetic process"/>
    <property type="evidence" value="ECO:0007669"/>
    <property type="project" value="TreeGrafter"/>
</dbReference>
<evidence type="ECO:0000259" key="3">
    <source>
        <dbReference type="Pfam" id="PF19272"/>
    </source>
</evidence>
<dbReference type="SUPFAM" id="SSF56300">
    <property type="entry name" value="Metallo-dependent phosphatases"/>
    <property type="match status" value="1"/>
</dbReference>
<feature type="domain" description="Sphingomyelin phosphodiesterase C-terminal" evidence="3">
    <location>
        <begin position="99"/>
        <end position="198"/>
    </location>
</feature>
<keyword evidence="2" id="KW-0325">Glycoprotein</keyword>
<accession>A0A7R9G8Q6</accession>
<evidence type="ECO:0000313" key="5">
    <source>
        <dbReference type="Proteomes" id="UP000678499"/>
    </source>
</evidence>
<evidence type="ECO:0000256" key="2">
    <source>
        <dbReference type="ARBA" id="ARBA00023180"/>
    </source>
</evidence>
<dbReference type="InterPro" id="IPR045473">
    <property type="entry name" value="ASM_C"/>
</dbReference>
<keyword evidence="1" id="KW-0378">Hydrolase</keyword>
<dbReference type="GO" id="GO:0016020">
    <property type="term" value="C:membrane"/>
    <property type="evidence" value="ECO:0007669"/>
    <property type="project" value="GOC"/>
</dbReference>
<dbReference type="GO" id="GO:0006685">
    <property type="term" value="P:sphingomyelin catabolic process"/>
    <property type="evidence" value="ECO:0007669"/>
    <property type="project" value="TreeGrafter"/>
</dbReference>
<name>A0A7R9G8Q6_9CRUS</name>
<dbReference type="InterPro" id="IPR029052">
    <property type="entry name" value="Metallo-depent_PP-like"/>
</dbReference>
<dbReference type="GO" id="GO:0005764">
    <property type="term" value="C:lysosome"/>
    <property type="evidence" value="ECO:0007669"/>
    <property type="project" value="TreeGrafter"/>
</dbReference>
<dbReference type="AlphaFoldDB" id="A0A7R9G8Q6"/>
<evidence type="ECO:0000313" key="4">
    <source>
        <dbReference type="EMBL" id="CAD7272196.1"/>
    </source>
</evidence>
<protein>
    <recommendedName>
        <fullName evidence="3">Sphingomyelin phosphodiesterase C-terminal domain-containing protein</fullName>
    </recommendedName>
</protein>
<dbReference type="Proteomes" id="UP000678499">
    <property type="component" value="Unassembled WGS sequence"/>
</dbReference>
<proteinExistence type="predicted"/>
<dbReference type="PANTHER" id="PTHR10340:SF34">
    <property type="entry name" value="SPHINGOMYELIN PHOSPHODIESTERASE"/>
    <property type="match status" value="1"/>
</dbReference>
<keyword evidence="5" id="KW-1185">Reference proteome</keyword>
<evidence type="ECO:0000256" key="1">
    <source>
        <dbReference type="ARBA" id="ARBA00022801"/>
    </source>
</evidence>
<sequence length="223" mass="25782">MEHFRVCRFRDTVTGQFYGHTHYDDVQIFYDKDSQPFNVAYVGPSVTPFVGINPAYRVYTMDADTKPFDPTETHNSPGVLASSKPPCCGIICGRFAMPEVLDYTTHYLDLLSANAFDQPRWLELYSAKTAYKMDDLSPKSWSSWVSKLIWSNDAFQTHYRHFHRNSQFFRQCNDKECKRERLCTIVTADTSDPTPCLRIVAELERYYFLQGVQLPNTVLLGGR</sequence>
<dbReference type="PANTHER" id="PTHR10340">
    <property type="entry name" value="SPHINGOMYELIN PHOSPHODIESTERASE"/>
    <property type="match status" value="1"/>
</dbReference>
<reference evidence="4" key="1">
    <citation type="submission" date="2020-11" db="EMBL/GenBank/DDBJ databases">
        <authorList>
            <person name="Tran Van P."/>
        </authorList>
    </citation>
    <scope>NUCLEOTIDE SEQUENCE</scope>
</reference>
<dbReference type="OrthoDB" id="6380016at2759"/>